<reference evidence="1 2" key="2">
    <citation type="submission" date="2018-07" db="EMBL/GenBank/DDBJ databases">
        <title>Pontibacter sp. 2b14 genomic sequence and assembly.</title>
        <authorList>
            <person name="Du Z.-J."/>
        </authorList>
    </citation>
    <scope>NUCLEOTIDE SEQUENCE [LARGE SCALE GENOMIC DNA]</scope>
    <source>
        <strain evidence="1 2">2b14</strain>
    </source>
</reference>
<accession>A0A364RCX8</accession>
<evidence type="ECO:0000313" key="2">
    <source>
        <dbReference type="Proteomes" id="UP000251692"/>
    </source>
</evidence>
<name>A0A364RCX8_9BACT</name>
<sequence length="301" mass="34578">MKRIQLLAISLLSFITFSCDKAEIVEPQSQANNIALKADLSQDVIISAEPGRNNLLIEERFEKSFLQSIFDSKYTQFRYFEPYYRIFSDPSKEYAFKQSTGIKRKGNASARFEMRNTDKGIIRTEMMGKKAEGSPTRWYAASLYLPAKYWERDDAWDIITQMNGVPDEGESVRNPAISLIVSRGRLMLKTCYSARPINTDANRDGQKSWDLGPVEKDKWLDIVFRVKYSYGTDGILEMWKNGVKVVSYKGPNSYNDKILPFFKFGIYKRNWEDVSSRVLYVDEVRVGNGSATYKDVAPSTI</sequence>
<dbReference type="PROSITE" id="PS51257">
    <property type="entry name" value="PROKAR_LIPOPROTEIN"/>
    <property type="match status" value="1"/>
</dbReference>
<comment type="caution">
    <text evidence="1">The sequence shown here is derived from an EMBL/GenBank/DDBJ whole genome shotgun (WGS) entry which is preliminary data.</text>
</comment>
<protein>
    <recommendedName>
        <fullName evidence="3">Polysaccharide lyase</fullName>
    </recommendedName>
</protein>
<evidence type="ECO:0000313" key="1">
    <source>
        <dbReference type="EMBL" id="RAU82006.1"/>
    </source>
</evidence>
<dbReference type="Pfam" id="PF14099">
    <property type="entry name" value="Polysacc_lyase"/>
    <property type="match status" value="1"/>
</dbReference>
<gene>
    <name evidence="1" type="ORF">DP923_15115</name>
</gene>
<organism evidence="1 2">
    <name type="scientific">Pontibacter arcticus</name>
    <dbReference type="NCBI Taxonomy" id="2080288"/>
    <lineage>
        <taxon>Bacteria</taxon>
        <taxon>Pseudomonadati</taxon>
        <taxon>Bacteroidota</taxon>
        <taxon>Cytophagia</taxon>
        <taxon>Cytophagales</taxon>
        <taxon>Hymenobacteraceae</taxon>
        <taxon>Pontibacter</taxon>
    </lineage>
</organism>
<dbReference type="OrthoDB" id="652886at2"/>
<dbReference type="Proteomes" id="UP000251692">
    <property type="component" value="Unassembled WGS sequence"/>
</dbReference>
<dbReference type="RefSeq" id="WP_112306683.1">
    <property type="nucleotide sequence ID" value="NZ_QMDV01000004.1"/>
</dbReference>
<dbReference type="InterPro" id="IPR025975">
    <property type="entry name" value="Polysacc_lyase"/>
</dbReference>
<reference evidence="1 2" key="1">
    <citation type="submission" date="2018-06" db="EMBL/GenBank/DDBJ databases">
        <authorList>
            <person name="Liu Z.-W."/>
        </authorList>
    </citation>
    <scope>NUCLEOTIDE SEQUENCE [LARGE SCALE GENOMIC DNA]</scope>
    <source>
        <strain evidence="1 2">2b14</strain>
    </source>
</reference>
<proteinExistence type="predicted"/>
<dbReference type="EMBL" id="QMDV01000004">
    <property type="protein sequence ID" value="RAU82006.1"/>
    <property type="molecule type" value="Genomic_DNA"/>
</dbReference>
<evidence type="ECO:0008006" key="3">
    <source>
        <dbReference type="Google" id="ProtNLM"/>
    </source>
</evidence>
<dbReference type="Gene3D" id="2.60.120.200">
    <property type="match status" value="1"/>
</dbReference>
<dbReference type="AlphaFoldDB" id="A0A364RCX8"/>
<keyword evidence="2" id="KW-1185">Reference proteome</keyword>